<keyword evidence="2" id="KW-0808">Transferase</keyword>
<sequence>MKMSKSFTKRRDADAITMAVKSLRKEARSWFNEGGTSVDSGSDDAYAKASAWYYVTYHHSCYGLYNE</sequence>
<dbReference type="AlphaFoldDB" id="A0A392TF52"/>
<dbReference type="GO" id="GO:0030422">
    <property type="term" value="P:siRNA processing"/>
    <property type="evidence" value="ECO:0007669"/>
    <property type="project" value="TreeGrafter"/>
</dbReference>
<evidence type="ECO:0000313" key="3">
    <source>
        <dbReference type="Proteomes" id="UP000265520"/>
    </source>
</evidence>
<comment type="caution">
    <text evidence="2">The sequence shown here is derived from an EMBL/GenBank/DDBJ whole genome shotgun (WGS) entry which is preliminary data.</text>
</comment>
<evidence type="ECO:0000313" key="2">
    <source>
        <dbReference type="EMBL" id="MCI59572.1"/>
    </source>
</evidence>
<dbReference type="Proteomes" id="UP000265520">
    <property type="component" value="Unassembled WGS sequence"/>
</dbReference>
<reference evidence="2 3" key="1">
    <citation type="journal article" date="2018" name="Front. Plant Sci.">
        <title>Red Clover (Trifolium pratense) and Zigzag Clover (T. medium) - A Picture of Genomic Similarities and Differences.</title>
        <authorList>
            <person name="Dluhosova J."/>
            <person name="Istvanek J."/>
            <person name="Nedelnik J."/>
            <person name="Repkova J."/>
        </authorList>
    </citation>
    <scope>NUCLEOTIDE SEQUENCE [LARGE SCALE GENOMIC DNA]</scope>
    <source>
        <strain evidence="3">cv. 10/8</strain>
        <tissue evidence="2">Leaf</tissue>
    </source>
</reference>
<dbReference type="GO" id="GO:0003968">
    <property type="term" value="F:RNA-directed RNA polymerase activity"/>
    <property type="evidence" value="ECO:0007669"/>
    <property type="project" value="UniProtKB-KW"/>
</dbReference>
<dbReference type="GO" id="GO:0031380">
    <property type="term" value="C:nuclear RNA-directed RNA polymerase complex"/>
    <property type="evidence" value="ECO:0007669"/>
    <property type="project" value="TreeGrafter"/>
</dbReference>
<dbReference type="EMBL" id="LXQA010566052">
    <property type="protein sequence ID" value="MCI59572.1"/>
    <property type="molecule type" value="Genomic_DNA"/>
</dbReference>
<keyword evidence="2" id="KW-0548">Nucleotidyltransferase</keyword>
<dbReference type="InterPro" id="IPR007855">
    <property type="entry name" value="RDRP"/>
</dbReference>
<organism evidence="2 3">
    <name type="scientific">Trifolium medium</name>
    <dbReference type="NCBI Taxonomy" id="97028"/>
    <lineage>
        <taxon>Eukaryota</taxon>
        <taxon>Viridiplantae</taxon>
        <taxon>Streptophyta</taxon>
        <taxon>Embryophyta</taxon>
        <taxon>Tracheophyta</taxon>
        <taxon>Spermatophyta</taxon>
        <taxon>Magnoliopsida</taxon>
        <taxon>eudicotyledons</taxon>
        <taxon>Gunneridae</taxon>
        <taxon>Pentapetalae</taxon>
        <taxon>rosids</taxon>
        <taxon>fabids</taxon>
        <taxon>Fabales</taxon>
        <taxon>Fabaceae</taxon>
        <taxon>Papilionoideae</taxon>
        <taxon>50 kb inversion clade</taxon>
        <taxon>NPAAA clade</taxon>
        <taxon>Hologalegina</taxon>
        <taxon>IRL clade</taxon>
        <taxon>Trifolieae</taxon>
        <taxon>Trifolium</taxon>
    </lineage>
</organism>
<protein>
    <submittedName>
        <fullName evidence="2">RNA-dependent RNA polymerase 1-like</fullName>
    </submittedName>
</protein>
<keyword evidence="2" id="KW-0696">RNA-directed RNA polymerase</keyword>
<dbReference type="Pfam" id="PF26253">
    <property type="entry name" value="RdRP_head"/>
    <property type="match status" value="1"/>
</dbReference>
<dbReference type="PANTHER" id="PTHR23079:SF1">
    <property type="entry name" value="RNA-DEPENDENT RNA POLYMERASE 1"/>
    <property type="match status" value="1"/>
</dbReference>
<evidence type="ECO:0000259" key="1">
    <source>
        <dbReference type="Pfam" id="PF26253"/>
    </source>
</evidence>
<feature type="non-terminal residue" evidence="2">
    <location>
        <position position="67"/>
    </location>
</feature>
<proteinExistence type="predicted"/>
<keyword evidence="3" id="KW-1185">Reference proteome</keyword>
<dbReference type="InterPro" id="IPR058752">
    <property type="entry name" value="RDRP_C_head"/>
</dbReference>
<dbReference type="PANTHER" id="PTHR23079">
    <property type="entry name" value="RNA-DEPENDENT RNA POLYMERASE"/>
    <property type="match status" value="1"/>
</dbReference>
<feature type="domain" description="RDRP C-terminal head" evidence="1">
    <location>
        <begin position="1"/>
        <end position="63"/>
    </location>
</feature>
<accession>A0A392TF52</accession>
<name>A0A392TF52_9FABA</name>